<feature type="region of interest" description="Disordered" evidence="1">
    <location>
        <begin position="597"/>
        <end position="677"/>
    </location>
</feature>
<feature type="compositionally biased region" description="Polar residues" evidence="1">
    <location>
        <begin position="170"/>
        <end position="180"/>
    </location>
</feature>
<evidence type="ECO:0000313" key="5">
    <source>
        <dbReference type="EMBL" id="KJP84958.1"/>
    </source>
</evidence>
<protein>
    <recommendedName>
        <fullName evidence="7">Schizont-infected cell agglutination C-terminal domain-containing protein</fullName>
    </recommendedName>
</protein>
<evidence type="ECO:0000259" key="4">
    <source>
        <dbReference type="Pfam" id="PF12887"/>
    </source>
</evidence>
<feature type="domain" description="Schizont-infected cell agglutination extracellular alpha" evidence="4">
    <location>
        <begin position="35"/>
        <end position="115"/>
    </location>
</feature>
<dbReference type="VEuPathDB" id="PlasmoDB:AK88_05413"/>
<feature type="region of interest" description="Disordered" evidence="1">
    <location>
        <begin position="162"/>
        <end position="259"/>
    </location>
</feature>
<keyword evidence="2" id="KW-0472">Membrane</keyword>
<evidence type="ECO:0000313" key="6">
    <source>
        <dbReference type="Proteomes" id="UP000054561"/>
    </source>
</evidence>
<organism evidence="5 6">
    <name type="scientific">Plasmodium fragile</name>
    <dbReference type="NCBI Taxonomy" id="5857"/>
    <lineage>
        <taxon>Eukaryota</taxon>
        <taxon>Sar</taxon>
        <taxon>Alveolata</taxon>
        <taxon>Apicomplexa</taxon>
        <taxon>Aconoidasida</taxon>
        <taxon>Haemosporida</taxon>
        <taxon>Plasmodiidae</taxon>
        <taxon>Plasmodium</taxon>
        <taxon>Plasmodium (Plasmodium)</taxon>
    </lineage>
</organism>
<feature type="region of interest" description="Disordered" evidence="1">
    <location>
        <begin position="272"/>
        <end position="454"/>
    </location>
</feature>
<evidence type="ECO:0000256" key="1">
    <source>
        <dbReference type="SAM" id="MobiDB-lite"/>
    </source>
</evidence>
<dbReference type="InterPro" id="IPR024288">
    <property type="entry name" value="SICA_C"/>
</dbReference>
<dbReference type="EMBL" id="KQ001769">
    <property type="protein sequence ID" value="KJP84958.1"/>
    <property type="molecule type" value="Genomic_DNA"/>
</dbReference>
<feature type="compositionally biased region" description="Pro residues" evidence="1">
    <location>
        <begin position="371"/>
        <end position="385"/>
    </location>
</feature>
<feature type="compositionally biased region" description="Pro residues" evidence="1">
    <location>
        <begin position="202"/>
        <end position="211"/>
    </location>
</feature>
<feature type="compositionally biased region" description="Polar residues" evidence="1">
    <location>
        <begin position="597"/>
        <end position="625"/>
    </location>
</feature>
<dbReference type="AlphaFoldDB" id="A0A0D9QD66"/>
<reference evidence="5 6" key="1">
    <citation type="submission" date="2014-03" db="EMBL/GenBank/DDBJ databases">
        <title>The Genome Sequence of Plasmodium fragile nilgiri.</title>
        <authorList>
            <consortium name="The Broad Institute Genomics Platform"/>
            <consortium name="The Broad Institute Genome Sequencing Center for Infectious Disease"/>
            <person name="Neafsey D."/>
            <person name="Duraisingh M."/>
            <person name="Young S.K."/>
            <person name="Zeng Q."/>
            <person name="Gargeya S."/>
            <person name="Abouelleil A."/>
            <person name="Alvarado L."/>
            <person name="Chapman S.B."/>
            <person name="Gainer-Dewar J."/>
            <person name="Goldberg J."/>
            <person name="Griggs A."/>
            <person name="Gujja S."/>
            <person name="Hansen M."/>
            <person name="Howarth C."/>
            <person name="Imamovic A."/>
            <person name="Larimer J."/>
            <person name="Pearson M."/>
            <person name="Poon T.W."/>
            <person name="Priest M."/>
            <person name="Roberts A."/>
            <person name="Saif S."/>
            <person name="Shea T."/>
            <person name="Sykes S."/>
            <person name="Wortman J."/>
            <person name="Nusbaum C."/>
            <person name="Birren B."/>
        </authorList>
    </citation>
    <scope>NUCLEOTIDE SEQUENCE [LARGE SCALE GENOMIC DNA]</scope>
    <source>
        <strain evidence="6">nilgiri</strain>
    </source>
</reference>
<keyword evidence="2" id="KW-0812">Transmembrane</keyword>
<evidence type="ECO:0008006" key="7">
    <source>
        <dbReference type="Google" id="ProtNLM"/>
    </source>
</evidence>
<dbReference type="RefSeq" id="XP_012338438.1">
    <property type="nucleotide sequence ID" value="XM_012483015.1"/>
</dbReference>
<feature type="compositionally biased region" description="Polar residues" evidence="1">
    <location>
        <begin position="232"/>
        <end position="241"/>
    </location>
</feature>
<keyword evidence="2" id="KW-1133">Transmembrane helix</keyword>
<name>A0A0D9QD66_PLAFR</name>
<dbReference type="Pfam" id="PF12879">
    <property type="entry name" value="SICA_C"/>
    <property type="match status" value="1"/>
</dbReference>
<dbReference type="InterPro" id="IPR024290">
    <property type="entry name" value="SICA_extracell_a"/>
</dbReference>
<feature type="compositionally biased region" description="Basic and acidic residues" evidence="1">
    <location>
        <begin position="181"/>
        <end position="190"/>
    </location>
</feature>
<dbReference type="OrthoDB" id="376328at2759"/>
<evidence type="ECO:0000259" key="3">
    <source>
        <dbReference type="Pfam" id="PF12879"/>
    </source>
</evidence>
<dbReference type="GeneID" id="24270727"/>
<accession>A0A0D9QD66</accession>
<sequence>MAPGDSIVCEFMLGALLFKHASYILDREIGEAGTAGKRNIEQMDEYIRCMVVNVFIKIILGEECWDTTGAEYAYDAIEGMLEGSTNRHGNNICDSVDFTITKVVGRNLAHQMRMWWQKQQIAPATGQDVGILNSKCKGWREKGTEGGGTHTLNELKPQLKEQLHDRLHKSQATIETTVETKLTEIKRDGKPPATPATAATQPPGPPVPPGTTPADAGGGHQKGQKPSAPSAGETTPGTSQDDTGEAACKENLGKGPQTLGSVIISPACTSGEALGKKPGLTDKANSQPTTHDNDKDSTENTPTPPVADPAAGKPSASTPTAPSGDSGAKGTNGASGSPAQDGEPGPSGPTGEKGEAGNSSGHAVVDGGNDDPPPLNPPKPKPNPNPNQSGSTAVSSGEQSSGGAASGASGGEGKAGGAGGPKDGGPGAGVGAGTGGSSGGGAGGGAGGSGTEVGTPSVAPGLRWEDVKWYTPAIIPAVVGIGLIAFFLWKYFAYLAKRRRTYRTVRDVPSPPLDEEILDHLQRGELPPPDYGYTLIRDRQPSSISGSARPPRVHKGTIIELHLEVLNECEVTEWQNVKDDYLHILVEEFMWGNNGHSSSLDAPTTNEGLSGTNVASTVDPSTDSDASPPHEDDPWSRMQTIPLATDRSPPNEDDPDPWRCMETIQLEPDPCPHNEDDPWSFDNAASVVLHCCASSNQMFDKTSKS</sequence>
<gene>
    <name evidence="5" type="ORF">AK88_05413</name>
</gene>
<feature type="transmembrane region" description="Helical" evidence="2">
    <location>
        <begin position="469"/>
        <end position="493"/>
    </location>
</feature>
<feature type="compositionally biased region" description="Gly residues" evidence="1">
    <location>
        <begin position="404"/>
        <end position="451"/>
    </location>
</feature>
<keyword evidence="6" id="KW-1185">Reference proteome</keyword>
<evidence type="ECO:0000256" key="2">
    <source>
        <dbReference type="SAM" id="Phobius"/>
    </source>
</evidence>
<feature type="domain" description="Schizont-infected cell agglutination C-terminal" evidence="3">
    <location>
        <begin position="490"/>
        <end position="591"/>
    </location>
</feature>
<proteinExistence type="predicted"/>
<feature type="compositionally biased region" description="Low complexity" evidence="1">
    <location>
        <begin position="393"/>
        <end position="403"/>
    </location>
</feature>
<dbReference type="Pfam" id="PF12887">
    <property type="entry name" value="SICA_alpha"/>
    <property type="match status" value="1"/>
</dbReference>
<dbReference type="Proteomes" id="UP000054561">
    <property type="component" value="Unassembled WGS sequence"/>
</dbReference>